<reference evidence="3" key="1">
    <citation type="submission" date="2023-07" db="EMBL/GenBank/DDBJ databases">
        <title>Whole genome shotgun sequence of Streptomyces nojiriensis NBRC 13794.</title>
        <authorList>
            <person name="Komaki H."/>
            <person name="Tamura T."/>
        </authorList>
    </citation>
    <scope>NUCLEOTIDE SEQUENCE [LARGE SCALE GENOMIC DNA]</scope>
    <source>
        <strain evidence="3">NBRC 13794</strain>
    </source>
</reference>
<accession>A0ABQ3SI94</accession>
<protein>
    <recommendedName>
        <fullName evidence="4">Alkylmercury lyase</fullName>
    </recommendedName>
</protein>
<dbReference type="Gene3D" id="3.40.30.10">
    <property type="entry name" value="Glutaredoxin"/>
    <property type="match status" value="1"/>
</dbReference>
<feature type="region of interest" description="Disordered" evidence="1">
    <location>
        <begin position="98"/>
        <end position="119"/>
    </location>
</feature>
<keyword evidence="3" id="KW-1185">Reference proteome</keyword>
<dbReference type="Proteomes" id="UP000613974">
    <property type="component" value="Unassembled WGS sequence"/>
</dbReference>
<organism evidence="2 3">
    <name type="scientific">Streptomyces nojiriensis</name>
    <dbReference type="NCBI Taxonomy" id="66374"/>
    <lineage>
        <taxon>Bacteria</taxon>
        <taxon>Bacillati</taxon>
        <taxon>Actinomycetota</taxon>
        <taxon>Actinomycetes</taxon>
        <taxon>Kitasatosporales</taxon>
        <taxon>Streptomycetaceae</taxon>
        <taxon>Streptomyces</taxon>
    </lineage>
</organism>
<gene>
    <name evidence="2" type="ORF">Snoj_17720</name>
</gene>
<evidence type="ECO:0000313" key="2">
    <source>
        <dbReference type="EMBL" id="GHI67854.1"/>
    </source>
</evidence>
<evidence type="ECO:0008006" key="4">
    <source>
        <dbReference type="Google" id="ProtNLM"/>
    </source>
</evidence>
<proteinExistence type="predicted"/>
<sequence>MRITILTVPDCPNAPVVRDRLTAALDGREVGIELVEVSEEGDAARWGMTGSPTVLIDGTDPFAVSGAPPSVSCRLYRDAEGRADGAPSVRALREALAGAHRIPSPNPSRPQLGGQPPTS</sequence>
<comment type="caution">
    <text evidence="2">The sequence shown here is derived from an EMBL/GenBank/DDBJ whole genome shotgun (WGS) entry which is preliminary data.</text>
</comment>
<dbReference type="EMBL" id="BNEC01000003">
    <property type="protein sequence ID" value="GHI67854.1"/>
    <property type="molecule type" value="Genomic_DNA"/>
</dbReference>
<evidence type="ECO:0000313" key="3">
    <source>
        <dbReference type="Proteomes" id="UP000613974"/>
    </source>
</evidence>
<evidence type="ECO:0000256" key="1">
    <source>
        <dbReference type="SAM" id="MobiDB-lite"/>
    </source>
</evidence>
<name>A0ABQ3SI94_9ACTN</name>
<dbReference type="RefSeq" id="WP_189747666.1">
    <property type="nucleotide sequence ID" value="NZ_BMRL01000028.1"/>
</dbReference>
<dbReference type="GeneID" id="95594173"/>